<evidence type="ECO:0000259" key="12">
    <source>
        <dbReference type="SMART" id="SM00382"/>
    </source>
</evidence>
<dbReference type="Proteomes" id="UP000027586">
    <property type="component" value="Unassembled WGS sequence"/>
</dbReference>
<reference evidence="13" key="1">
    <citation type="submission" date="2013-08" db="EMBL/GenBank/DDBJ databases">
        <title>Gene expansion shapes genome architecture in the human pathogen Lichtheimia corymbifera: an evolutionary genomics analysis in the ancient terrestrial Mucorales (Mucoromycotina).</title>
        <authorList>
            <person name="Schwartze V.U."/>
            <person name="Winter S."/>
            <person name="Shelest E."/>
            <person name="Marcet-Houben M."/>
            <person name="Horn F."/>
            <person name="Wehner S."/>
            <person name="Hoffmann K."/>
            <person name="Riege K."/>
            <person name="Sammeth M."/>
            <person name="Nowrousian M."/>
            <person name="Valiante V."/>
            <person name="Linde J."/>
            <person name="Jacobsen I.D."/>
            <person name="Marz M."/>
            <person name="Brakhage A.A."/>
            <person name="Gabaldon T."/>
            <person name="Bocker S."/>
            <person name="Voigt K."/>
        </authorList>
    </citation>
    <scope>NUCLEOTIDE SEQUENCE [LARGE SCALE GENOMIC DNA]</scope>
    <source>
        <strain evidence="13">FSU 9682</strain>
    </source>
</reference>
<accession>A0A068SD55</accession>
<feature type="compositionally biased region" description="Basic and acidic residues" evidence="11">
    <location>
        <begin position="1103"/>
        <end position="1127"/>
    </location>
</feature>
<dbReference type="FunFam" id="1.10.8.60:FF:000039">
    <property type="entry name" value="peroxisome biogenesis factor 6"/>
    <property type="match status" value="1"/>
</dbReference>
<dbReference type="GO" id="GO:0005829">
    <property type="term" value="C:cytosol"/>
    <property type="evidence" value="ECO:0007669"/>
    <property type="project" value="TreeGrafter"/>
</dbReference>
<comment type="similarity">
    <text evidence="2">Belongs to the AAA ATPase family.</text>
</comment>
<comment type="caution">
    <text evidence="13">The sequence shown here is derived from an EMBL/GenBank/DDBJ whole genome shotgun (WGS) entry which is preliminary data.</text>
</comment>
<dbReference type="GO" id="GO:0005778">
    <property type="term" value="C:peroxisomal membrane"/>
    <property type="evidence" value="ECO:0007669"/>
    <property type="project" value="TreeGrafter"/>
</dbReference>
<dbReference type="GO" id="GO:0016887">
    <property type="term" value="F:ATP hydrolysis activity"/>
    <property type="evidence" value="ECO:0007669"/>
    <property type="project" value="InterPro"/>
</dbReference>
<feature type="compositionally biased region" description="Basic residues" evidence="11">
    <location>
        <begin position="1128"/>
        <end position="1139"/>
    </location>
</feature>
<comment type="catalytic activity">
    <reaction evidence="10">
        <text>ATP + H2O = ADP + phosphate + H(+)</text>
        <dbReference type="Rhea" id="RHEA:13065"/>
        <dbReference type="ChEBI" id="CHEBI:15377"/>
        <dbReference type="ChEBI" id="CHEBI:15378"/>
        <dbReference type="ChEBI" id="CHEBI:30616"/>
        <dbReference type="ChEBI" id="CHEBI:43474"/>
        <dbReference type="ChEBI" id="CHEBI:456216"/>
    </reaction>
    <physiologicalReaction direction="left-to-right" evidence="10">
        <dbReference type="Rhea" id="RHEA:13066"/>
    </physiologicalReaction>
</comment>
<evidence type="ECO:0000313" key="13">
    <source>
        <dbReference type="EMBL" id="CDH59910.1"/>
    </source>
</evidence>
<dbReference type="InterPro" id="IPR027417">
    <property type="entry name" value="P-loop_NTPase"/>
</dbReference>
<dbReference type="FunFam" id="3.40.50.300:FF:000109">
    <property type="entry name" value="Peroxisomal biogenesis factor 6"/>
    <property type="match status" value="1"/>
</dbReference>
<gene>
    <name evidence="13" type="ORF">LCOR_10711.1</name>
</gene>
<dbReference type="InterPro" id="IPR003960">
    <property type="entry name" value="ATPase_AAA_CS"/>
</dbReference>
<dbReference type="InterPro" id="IPR003593">
    <property type="entry name" value="AAA+_ATPase"/>
</dbReference>
<dbReference type="CDD" id="cd19527">
    <property type="entry name" value="RecA-like_PEX6_r2"/>
    <property type="match status" value="1"/>
</dbReference>
<dbReference type="VEuPathDB" id="FungiDB:LCOR_10711.1"/>
<keyword evidence="3" id="KW-0962">Peroxisome biogenesis</keyword>
<dbReference type="InterPro" id="IPR003959">
    <property type="entry name" value="ATPase_AAA_core"/>
</dbReference>
<dbReference type="SUPFAM" id="SSF52540">
    <property type="entry name" value="P-loop containing nucleoside triphosphate hydrolases"/>
    <property type="match status" value="2"/>
</dbReference>
<dbReference type="PANTHER" id="PTHR23077">
    <property type="entry name" value="AAA-FAMILY ATPASE"/>
    <property type="match status" value="1"/>
</dbReference>
<evidence type="ECO:0000256" key="2">
    <source>
        <dbReference type="ARBA" id="ARBA00006914"/>
    </source>
</evidence>
<dbReference type="PANTHER" id="PTHR23077:SF9">
    <property type="entry name" value="PEROXISOMAL ATPASE PEX6"/>
    <property type="match status" value="1"/>
</dbReference>
<evidence type="ECO:0000256" key="6">
    <source>
        <dbReference type="ARBA" id="ARBA00022840"/>
    </source>
</evidence>
<dbReference type="SMART" id="SM00382">
    <property type="entry name" value="AAA"/>
    <property type="match status" value="2"/>
</dbReference>
<feature type="region of interest" description="Disordered" evidence="11">
    <location>
        <begin position="1089"/>
        <end position="1139"/>
    </location>
</feature>
<evidence type="ECO:0000256" key="5">
    <source>
        <dbReference type="ARBA" id="ARBA00022801"/>
    </source>
</evidence>
<feature type="domain" description="AAA+ ATPase" evidence="12">
    <location>
        <begin position="820"/>
        <end position="964"/>
    </location>
</feature>
<feature type="domain" description="AAA+ ATPase" evidence="12">
    <location>
        <begin position="540"/>
        <end position="679"/>
    </location>
</feature>
<dbReference type="InterPro" id="IPR041569">
    <property type="entry name" value="AAA_lid_3"/>
</dbReference>
<dbReference type="GO" id="GO:0016558">
    <property type="term" value="P:protein import into peroxisome matrix"/>
    <property type="evidence" value="ECO:0007669"/>
    <property type="project" value="TreeGrafter"/>
</dbReference>
<evidence type="ECO:0000256" key="4">
    <source>
        <dbReference type="ARBA" id="ARBA00022741"/>
    </source>
</evidence>
<dbReference type="InterPro" id="IPR050168">
    <property type="entry name" value="AAA_ATPase_domain"/>
</dbReference>
<evidence type="ECO:0000313" key="14">
    <source>
        <dbReference type="Proteomes" id="UP000027586"/>
    </source>
</evidence>
<evidence type="ECO:0000256" key="3">
    <source>
        <dbReference type="ARBA" id="ARBA00022593"/>
    </source>
</evidence>
<evidence type="ECO:0000256" key="7">
    <source>
        <dbReference type="ARBA" id="ARBA00023136"/>
    </source>
</evidence>
<name>A0A068SD55_9FUNG</name>
<dbReference type="Gene3D" id="1.10.8.60">
    <property type="match status" value="2"/>
</dbReference>
<keyword evidence="7" id="KW-0472">Membrane</keyword>
<dbReference type="AlphaFoldDB" id="A0A068SD55"/>
<evidence type="ECO:0000256" key="9">
    <source>
        <dbReference type="ARBA" id="ARBA00034920"/>
    </source>
</evidence>
<protein>
    <recommendedName>
        <fullName evidence="8">Peroxisomal ATPase PEX6</fullName>
    </recommendedName>
    <alternativeName>
        <fullName evidence="9">Peroxin-6</fullName>
    </alternativeName>
</protein>
<dbReference type="InterPro" id="IPR056995">
    <property type="entry name" value="PEX6_4th_dom"/>
</dbReference>
<dbReference type="InterPro" id="IPR047533">
    <property type="entry name" value="RecA-like_PEX6_r2"/>
</dbReference>
<dbReference type="Pfam" id="PF17862">
    <property type="entry name" value="AAA_lid_3"/>
    <property type="match status" value="1"/>
</dbReference>
<proteinExistence type="inferred from homology"/>
<dbReference type="STRING" id="1263082.A0A068SD55"/>
<dbReference type="Pfam" id="PF00004">
    <property type="entry name" value="AAA"/>
    <property type="match status" value="2"/>
</dbReference>
<sequence length="1139" mass="125212">MPQSTLARLVLQHDSSDQQVVTLSPTLWERVAPADLGGKDTFPVSIKIPCLSTSTPIVSQKKDESLSNSLSSILIHAKKTNDYQGTKECIFVSTAFIETIYGSWASTRLDDEYEEFDADDGGNCIAHIEAVQLAPLDEIVIGALDASSFQSSQQDEAAVGRLLTSKDDELKMIIRAGGRYTSDGYDFKVLMTSPVQQGYIKSTEDTRVLVVDLSSEDTAASLDNPAVSDQANNITTYNMLEAHTSSTLVEPQEFIPRILQKPWPVSRLFPEPRVMDDDENRLFIGVKDLARCGVFSGDWILVSAADSKKSRLCRVYGVDDIDLINDQDSFVYLPPVLYFNLGLPLPPTSSEDAVVCLSRLNVSPPESGPDIASAVSIARVASSASMDKSLQNAFLEALKQWFEERERVLCNGDLIVIRLNEEQARLHSRNDDESVHQKTIDATTLAYFKVTSMEEEETNAKTDSDGIHPSFYGHGRRIVPSHTKMIQTGIEHSRVPIGSLTHYYDLVNKLPLHRTQTPAYSQLFELVSSSLHPLGRDFQLSCNALVQGPRGGGKATLVREVAEDLGIHLFEFSACDIVSETDAKTEVHMRAKFDKAASLTPCIMLIRMIEDLAQKSAVVETGQEPLLATVLQECIENVRATHASTGYPIMVIATTSDIDALPTSILGCFRHEVVVDAPDEAARLRVLQNLTCHSPVAPDVSLPTLATQTAALVGKDLVDLVARAGVMALQRVNKSIERQQRDNHLTADDIKKAGVLLTAADFDAALNEARASYSDSIGAPKIPNVTWDDVGGLAHVKDDILDTVQLPLEHPELFGAGLKKRSGILLYGPPGTGKTLLAKAIATSCSLNFFSVKGPELLNMYIGESEANVRRVFQRARDAKPCVVFFDELDSVAPKRGEKGDSGGVMDRIVSQLLAELDGMSEGGEGSGAGDVFVIGATNRPDLLDPALLRPGRFDKLLYLGVSDTHEAQLRIIQALTRKFRLHPDLDLMRVAERCPFHYTGADFYALCSDAMLKAMTRVANTIETKVQRLNDEKHADLPNPVTAQYYLSRIATTEETTVQVEEVDFLNALDELVPSVSATELAHYQSVRAKFEQSPDDSESSIQREQEQREQEQRAQEEIKRQQEQKRKSKGKGKARAQ</sequence>
<keyword evidence="14" id="KW-1185">Reference proteome</keyword>
<dbReference type="PROSITE" id="PS00674">
    <property type="entry name" value="AAA"/>
    <property type="match status" value="1"/>
</dbReference>
<evidence type="ECO:0000256" key="10">
    <source>
        <dbReference type="ARBA" id="ARBA00048778"/>
    </source>
</evidence>
<dbReference type="Gene3D" id="3.40.50.300">
    <property type="entry name" value="P-loop containing nucleotide triphosphate hydrolases"/>
    <property type="match status" value="2"/>
</dbReference>
<dbReference type="OrthoDB" id="5553750at2759"/>
<evidence type="ECO:0000256" key="1">
    <source>
        <dbReference type="ARBA" id="ARBA00004370"/>
    </source>
</evidence>
<evidence type="ECO:0000256" key="8">
    <source>
        <dbReference type="ARBA" id="ARBA00034811"/>
    </source>
</evidence>
<keyword evidence="5" id="KW-0378">Hydrolase</keyword>
<keyword evidence="6" id="KW-0067">ATP-binding</keyword>
<evidence type="ECO:0000256" key="11">
    <source>
        <dbReference type="SAM" id="MobiDB-lite"/>
    </source>
</evidence>
<keyword evidence="4" id="KW-0547">Nucleotide-binding</keyword>
<dbReference type="GO" id="GO:0005524">
    <property type="term" value="F:ATP binding"/>
    <property type="evidence" value="ECO:0007669"/>
    <property type="project" value="UniProtKB-KW"/>
</dbReference>
<organism evidence="13 14">
    <name type="scientific">Lichtheimia corymbifera JMRC:FSU:9682</name>
    <dbReference type="NCBI Taxonomy" id="1263082"/>
    <lineage>
        <taxon>Eukaryota</taxon>
        <taxon>Fungi</taxon>
        <taxon>Fungi incertae sedis</taxon>
        <taxon>Mucoromycota</taxon>
        <taxon>Mucoromycotina</taxon>
        <taxon>Mucoromycetes</taxon>
        <taxon>Mucorales</taxon>
        <taxon>Lichtheimiaceae</taxon>
        <taxon>Lichtheimia</taxon>
    </lineage>
</organism>
<comment type="subcellular location">
    <subcellularLocation>
        <location evidence="1">Membrane</location>
    </subcellularLocation>
</comment>
<dbReference type="EMBL" id="CBTN010000078">
    <property type="protein sequence ID" value="CDH59910.1"/>
    <property type="molecule type" value="Genomic_DNA"/>
</dbReference>
<dbReference type="Pfam" id="PF23315">
    <property type="entry name" value="PEX6_4th"/>
    <property type="match status" value="1"/>
</dbReference>